<comment type="caution">
    <text evidence="2">The sequence shown here is derived from an EMBL/GenBank/DDBJ whole genome shotgun (WGS) entry which is preliminary data.</text>
</comment>
<dbReference type="GO" id="GO:0016757">
    <property type="term" value="F:glycosyltransferase activity"/>
    <property type="evidence" value="ECO:0007669"/>
    <property type="project" value="TreeGrafter"/>
</dbReference>
<accession>A0A6B1DAG5</accession>
<protein>
    <submittedName>
        <fullName evidence="2">Glycosyltransferase</fullName>
    </submittedName>
</protein>
<dbReference type="SUPFAM" id="SSF53756">
    <property type="entry name" value="UDP-Glycosyltransferase/glycogen phosphorylase"/>
    <property type="match status" value="1"/>
</dbReference>
<name>A0A6B1DAG5_9CHLR</name>
<dbReference type="Gene3D" id="3.40.50.2000">
    <property type="entry name" value="Glycogen Phosphorylase B"/>
    <property type="match status" value="2"/>
</dbReference>
<dbReference type="CDD" id="cd03801">
    <property type="entry name" value="GT4_PimA-like"/>
    <property type="match status" value="1"/>
</dbReference>
<dbReference type="PANTHER" id="PTHR12526:SF600">
    <property type="entry name" value="GLYCOSYL TRANSFERASE GROUP 1"/>
    <property type="match status" value="1"/>
</dbReference>
<dbReference type="PANTHER" id="PTHR12526">
    <property type="entry name" value="GLYCOSYLTRANSFERASE"/>
    <property type="match status" value="1"/>
</dbReference>
<proteinExistence type="predicted"/>
<dbReference type="InterPro" id="IPR028098">
    <property type="entry name" value="Glyco_trans_4-like_N"/>
</dbReference>
<feature type="domain" description="Glycosyltransferase subfamily 4-like N-terminal" evidence="1">
    <location>
        <begin position="17"/>
        <end position="218"/>
    </location>
</feature>
<keyword evidence="2" id="KW-0808">Transferase</keyword>
<dbReference type="Pfam" id="PF13439">
    <property type="entry name" value="Glyco_transf_4"/>
    <property type="match status" value="1"/>
</dbReference>
<evidence type="ECO:0000259" key="1">
    <source>
        <dbReference type="Pfam" id="PF13439"/>
    </source>
</evidence>
<reference evidence="2" key="1">
    <citation type="submission" date="2019-09" db="EMBL/GenBank/DDBJ databases">
        <title>Characterisation of the sponge microbiome using genome-centric metagenomics.</title>
        <authorList>
            <person name="Engelberts J.P."/>
            <person name="Robbins S.J."/>
            <person name="De Goeij J.M."/>
            <person name="Aranda M."/>
            <person name="Bell S.C."/>
            <person name="Webster N.S."/>
        </authorList>
    </citation>
    <scope>NUCLEOTIDE SEQUENCE</scope>
    <source>
        <strain evidence="2">SB0661_bin_32</strain>
    </source>
</reference>
<gene>
    <name evidence="2" type="ORF">F4X14_13735</name>
</gene>
<evidence type="ECO:0000313" key="2">
    <source>
        <dbReference type="EMBL" id="MYC96017.1"/>
    </source>
</evidence>
<dbReference type="EMBL" id="VXMH01000071">
    <property type="protein sequence ID" value="MYC96017.1"/>
    <property type="molecule type" value="Genomic_DNA"/>
</dbReference>
<sequence length="406" mass="44905">MKILFLTPQSPYPPRQGAALRNYHLLCHCASNHEVHLLTCLSPQDEERPDPGLTAICSRVEGFRQPERPLHSRLLDSLLATRPDMALRLEQEGFHSALQRMLAEENYDLVQVEGLEMAPYGFQVLNAVGGGPPVVFDAHNAEFLLQKRAALMDARSPNRWHAACYSLLQWQKLYHYEKGFCQAVDGIVAVSEPDRRALSSLAGQTPTVSVPNGIEISRYIPEPLPETSPPSLVFTGKMDYRPNVDAMLWFGLKVLPLIRSHQSVRLQIAGMSPHHRLDRLRSLPDVELTGAVEDTVPYIHGSAIYLAPMRVGGGTRLKILEAMACARPIVSTSLGVEGIPVRDGEHLLIADDPRSFADAVLSLLRDQAAGGNRSRSLGEAARSFVGQHFAWDKILPQMDAFHAQLA</sequence>
<organism evidence="2">
    <name type="scientific">Caldilineaceae bacterium SB0661_bin_32</name>
    <dbReference type="NCBI Taxonomy" id="2605255"/>
    <lineage>
        <taxon>Bacteria</taxon>
        <taxon>Bacillati</taxon>
        <taxon>Chloroflexota</taxon>
        <taxon>Caldilineae</taxon>
        <taxon>Caldilineales</taxon>
        <taxon>Caldilineaceae</taxon>
    </lineage>
</organism>
<dbReference type="Pfam" id="PF13692">
    <property type="entry name" value="Glyco_trans_1_4"/>
    <property type="match status" value="1"/>
</dbReference>
<dbReference type="AlphaFoldDB" id="A0A6B1DAG5"/>